<feature type="compositionally biased region" description="Acidic residues" evidence="1">
    <location>
        <begin position="237"/>
        <end position="265"/>
    </location>
</feature>
<gene>
    <name evidence="2" type="ORF">LCGC14_2012890</name>
</gene>
<evidence type="ECO:0000313" key="2">
    <source>
        <dbReference type="EMBL" id="KKL79630.1"/>
    </source>
</evidence>
<feature type="region of interest" description="Disordered" evidence="1">
    <location>
        <begin position="234"/>
        <end position="274"/>
    </location>
</feature>
<proteinExistence type="predicted"/>
<accession>A0A0F9HD82</accession>
<protein>
    <recommendedName>
        <fullName evidence="3">Bacteriophage T4 Gp32 single-stranded DNA-binding domain-containing protein</fullName>
    </recommendedName>
</protein>
<comment type="caution">
    <text evidence="2">The sequence shown here is derived from an EMBL/GenBank/DDBJ whole genome shotgun (WGS) entry which is preliminary data.</text>
</comment>
<sequence length="274" mass="30575">MAGKGTSYFTRRSRERAAQFSNPFVYLREDLEQARIRFLEEPAEGFYSGVFHRPYAGGKVGDPVICIEQDDDPPQLDGMTDECKLCAARDKPSMKFFVWVYVYYLLHPHQNPALDKDPQAPKWKVVKVGKGASMTTMFKQDVNKVKILLGGSRLKDEIDNSVAAASENDATLLEADYRFIRHGVPRSTDTRYVFIAIPKSNKLKAEVTKAIDELGPISDAALEGSVAFFSGGSDVAVAEEPEEEEEAQEETEEEEEEAEAAEEVESESKDFATL</sequence>
<reference evidence="2" key="1">
    <citation type="journal article" date="2015" name="Nature">
        <title>Complex archaea that bridge the gap between prokaryotes and eukaryotes.</title>
        <authorList>
            <person name="Spang A."/>
            <person name="Saw J.H."/>
            <person name="Jorgensen S.L."/>
            <person name="Zaremba-Niedzwiedzka K."/>
            <person name="Martijn J."/>
            <person name="Lind A.E."/>
            <person name="van Eijk R."/>
            <person name="Schleper C."/>
            <person name="Guy L."/>
            <person name="Ettema T.J."/>
        </authorList>
    </citation>
    <scope>NUCLEOTIDE SEQUENCE</scope>
</reference>
<evidence type="ECO:0000256" key="1">
    <source>
        <dbReference type="SAM" id="MobiDB-lite"/>
    </source>
</evidence>
<organism evidence="2">
    <name type="scientific">marine sediment metagenome</name>
    <dbReference type="NCBI Taxonomy" id="412755"/>
    <lineage>
        <taxon>unclassified sequences</taxon>
        <taxon>metagenomes</taxon>
        <taxon>ecological metagenomes</taxon>
    </lineage>
</organism>
<dbReference type="AlphaFoldDB" id="A0A0F9HD82"/>
<evidence type="ECO:0008006" key="3">
    <source>
        <dbReference type="Google" id="ProtNLM"/>
    </source>
</evidence>
<dbReference type="EMBL" id="LAZR01023111">
    <property type="protein sequence ID" value="KKL79630.1"/>
    <property type="molecule type" value="Genomic_DNA"/>
</dbReference>
<name>A0A0F9HD82_9ZZZZ</name>